<protein>
    <recommendedName>
        <fullName evidence="2">Meiotic expression up-regulated protein 6 PH domain-containing protein</fullName>
    </recommendedName>
</protein>
<feature type="compositionally biased region" description="Basic and acidic residues" evidence="1">
    <location>
        <begin position="343"/>
        <end position="358"/>
    </location>
</feature>
<feature type="compositionally biased region" description="Low complexity" evidence="1">
    <location>
        <begin position="566"/>
        <end position="579"/>
    </location>
</feature>
<evidence type="ECO:0000259" key="2">
    <source>
        <dbReference type="Pfam" id="PF15406"/>
    </source>
</evidence>
<feature type="region of interest" description="Disordered" evidence="1">
    <location>
        <begin position="340"/>
        <end position="616"/>
    </location>
</feature>
<proteinExistence type="predicted"/>
<feature type="compositionally biased region" description="Low complexity" evidence="1">
    <location>
        <begin position="604"/>
        <end position="616"/>
    </location>
</feature>
<dbReference type="PANTHER" id="PTHR42073">
    <property type="entry name" value="MEIOTIC EXPRESSION UP-REGULATED PROTEIN 6"/>
    <property type="match status" value="1"/>
</dbReference>
<dbReference type="EMBL" id="JBBBZM010000079">
    <property type="protein sequence ID" value="KAL0635026.1"/>
    <property type="molecule type" value="Genomic_DNA"/>
</dbReference>
<organism evidence="3 4">
    <name type="scientific">Discina gigas</name>
    <dbReference type="NCBI Taxonomy" id="1032678"/>
    <lineage>
        <taxon>Eukaryota</taxon>
        <taxon>Fungi</taxon>
        <taxon>Dikarya</taxon>
        <taxon>Ascomycota</taxon>
        <taxon>Pezizomycotina</taxon>
        <taxon>Pezizomycetes</taxon>
        <taxon>Pezizales</taxon>
        <taxon>Discinaceae</taxon>
        <taxon>Discina</taxon>
    </lineage>
</organism>
<gene>
    <name evidence="3" type="ORF">Q9L58_006055</name>
</gene>
<accession>A0ABR3GGP3</accession>
<feature type="domain" description="Meiotic expression up-regulated protein 6 PH" evidence="2">
    <location>
        <begin position="80"/>
        <end position="183"/>
    </location>
</feature>
<keyword evidence="4" id="KW-1185">Reference proteome</keyword>
<dbReference type="Pfam" id="PF15406">
    <property type="entry name" value="PH_6"/>
    <property type="match status" value="1"/>
</dbReference>
<evidence type="ECO:0000313" key="4">
    <source>
        <dbReference type="Proteomes" id="UP001447188"/>
    </source>
</evidence>
<feature type="region of interest" description="Disordered" evidence="1">
    <location>
        <begin position="19"/>
        <end position="65"/>
    </location>
</feature>
<feature type="region of interest" description="Disordered" evidence="1">
    <location>
        <begin position="216"/>
        <end position="313"/>
    </location>
</feature>
<feature type="compositionally biased region" description="Low complexity" evidence="1">
    <location>
        <begin position="464"/>
        <end position="479"/>
    </location>
</feature>
<dbReference type="PANTHER" id="PTHR42073:SF1">
    <property type="entry name" value="MEIOTIC EXPRESSION UP-REGULATED PROTEIN 6"/>
    <property type="match status" value="1"/>
</dbReference>
<dbReference type="Proteomes" id="UP001447188">
    <property type="component" value="Unassembled WGS sequence"/>
</dbReference>
<comment type="caution">
    <text evidence="3">The sequence shown here is derived from an EMBL/GenBank/DDBJ whole genome shotgun (WGS) entry which is preliminary data.</text>
</comment>
<feature type="compositionally biased region" description="Basic and acidic residues" evidence="1">
    <location>
        <begin position="555"/>
        <end position="565"/>
    </location>
</feature>
<reference evidence="3 4" key="1">
    <citation type="submission" date="2024-02" db="EMBL/GenBank/DDBJ databases">
        <title>Discinaceae phylogenomics.</title>
        <authorList>
            <person name="Dirks A.C."/>
            <person name="James T.Y."/>
        </authorList>
    </citation>
    <scope>NUCLEOTIDE SEQUENCE [LARGE SCALE GENOMIC DNA]</scope>
    <source>
        <strain evidence="3 4">ACD0624</strain>
    </source>
</reference>
<feature type="compositionally biased region" description="Basic and acidic residues" evidence="1">
    <location>
        <begin position="507"/>
        <end position="520"/>
    </location>
</feature>
<feature type="compositionally biased region" description="Basic and acidic residues" evidence="1">
    <location>
        <begin position="438"/>
        <end position="458"/>
    </location>
</feature>
<feature type="compositionally biased region" description="Basic and acidic residues" evidence="1">
    <location>
        <begin position="42"/>
        <end position="65"/>
    </location>
</feature>
<feature type="compositionally biased region" description="Basic and acidic residues" evidence="1">
    <location>
        <begin position="218"/>
        <end position="237"/>
    </location>
</feature>
<feature type="compositionally biased region" description="Basic and acidic residues" evidence="1">
    <location>
        <begin position="280"/>
        <end position="310"/>
    </location>
</feature>
<evidence type="ECO:0000256" key="1">
    <source>
        <dbReference type="SAM" id="MobiDB-lite"/>
    </source>
</evidence>
<name>A0ABR3GGP3_9PEZI</name>
<sequence length="616" mass="66144">MSDSVKPDEKLVVLEGANVAEEIPTTSEAGPATVTDEVTAADPDHTIDEATSEEKKEEKAEPKEITHGTLSKAHGGLLAFFKQKRFFYFQDEAISEEKLKTYLHKDTASLSTAAYASQTGKGLLLYSKAEGQREAPHGIIKLADVTEVVPSGNNKFILKLATSELHFESPAVERDSWVFTLNHKIAEAKATADEITSSEAYKTAFERLSKPVAVALKAPEKTSDPKEQEAEDTEPKTDTAAPTPDVVEEEPAVAATDKKADVKRSPSKKTKRASVFAFLGDRKKKPEEKKELSADKKEEEDSKDETKPTDTDVTPIVAEGLLISRCDDKSVINIDLASTDAPAEVKETTEADETEKSAEPLVAPKPTKRNSIFGTFSREKKEKEIEEEKKKEVKNEAAESTEPVDTEAKPIESAVETPAVEKTLASSPPKPKFLSSFFDKKEKSPAVKTPEKETEVKSLEATGPTIEAPVEATETAPAVDDSTVADPASPATSPQEQKRKSSFFASFKKDKKVEDVKSDSEDAEPAQKSGTTSPVPKTGLLTGLMRKASKSTKNAGKEADTKEVAAPETVAEEPALVPATTDATETAGSSAEPAVSPAGDVSETVTVAQTPVQATV</sequence>
<evidence type="ECO:0000313" key="3">
    <source>
        <dbReference type="EMBL" id="KAL0635026.1"/>
    </source>
</evidence>
<feature type="compositionally biased region" description="Basic and acidic residues" evidence="1">
    <location>
        <begin position="377"/>
        <end position="397"/>
    </location>
</feature>
<dbReference type="InterPro" id="IPR039712">
    <property type="entry name" value="Meu6"/>
</dbReference>
<dbReference type="InterPro" id="IPR039483">
    <property type="entry name" value="Meu6_PH_dom"/>
</dbReference>